<dbReference type="Gene3D" id="3.90.228.10">
    <property type="match status" value="1"/>
</dbReference>
<dbReference type="PANTHER" id="PTHR45740:SF2">
    <property type="entry name" value="POLY [ADP-RIBOSE] POLYMERASE"/>
    <property type="match status" value="1"/>
</dbReference>
<dbReference type="GO" id="GO:0005634">
    <property type="term" value="C:nucleus"/>
    <property type="evidence" value="ECO:0007669"/>
    <property type="project" value="TreeGrafter"/>
</dbReference>
<dbReference type="AlphaFoldDB" id="A0A9D4RP73"/>
<feature type="domain" description="PARP catalytic" evidence="1">
    <location>
        <begin position="1"/>
        <end position="73"/>
    </location>
</feature>
<dbReference type="PANTHER" id="PTHR45740">
    <property type="entry name" value="POLY [ADP-RIBOSE] POLYMERASE"/>
    <property type="match status" value="1"/>
</dbReference>
<gene>
    <name evidence="2" type="ORF">DPMN_039005</name>
</gene>
<keyword evidence="3" id="KW-1185">Reference proteome</keyword>
<evidence type="ECO:0000259" key="1">
    <source>
        <dbReference type="PROSITE" id="PS51059"/>
    </source>
</evidence>
<comment type="caution">
    <text evidence="2">The sequence shown here is derived from an EMBL/GenBank/DDBJ whole genome shotgun (WGS) entry which is preliminary data.</text>
</comment>
<reference evidence="2" key="1">
    <citation type="journal article" date="2019" name="bioRxiv">
        <title>The Genome of the Zebra Mussel, Dreissena polymorpha: A Resource for Invasive Species Research.</title>
        <authorList>
            <person name="McCartney M.A."/>
            <person name="Auch B."/>
            <person name="Kono T."/>
            <person name="Mallez S."/>
            <person name="Zhang Y."/>
            <person name="Obille A."/>
            <person name="Becker A."/>
            <person name="Abrahante J.E."/>
            <person name="Garbe J."/>
            <person name="Badalamenti J.P."/>
            <person name="Herman A."/>
            <person name="Mangelson H."/>
            <person name="Liachko I."/>
            <person name="Sullivan S."/>
            <person name="Sone E.D."/>
            <person name="Koren S."/>
            <person name="Silverstein K.A.T."/>
            <person name="Beckman K.B."/>
            <person name="Gohl D.M."/>
        </authorList>
    </citation>
    <scope>NUCLEOTIDE SEQUENCE</scope>
    <source>
        <strain evidence="2">Duluth1</strain>
        <tissue evidence="2">Whole animal</tissue>
    </source>
</reference>
<reference evidence="2" key="2">
    <citation type="submission" date="2020-11" db="EMBL/GenBank/DDBJ databases">
        <authorList>
            <person name="McCartney M.A."/>
            <person name="Auch B."/>
            <person name="Kono T."/>
            <person name="Mallez S."/>
            <person name="Becker A."/>
            <person name="Gohl D.M."/>
            <person name="Silverstein K.A.T."/>
            <person name="Koren S."/>
            <person name="Bechman K.B."/>
            <person name="Herman A."/>
            <person name="Abrahante J.E."/>
            <person name="Garbe J."/>
        </authorList>
    </citation>
    <scope>NUCLEOTIDE SEQUENCE</scope>
    <source>
        <strain evidence="2">Duluth1</strain>
        <tissue evidence="2">Whole animal</tissue>
    </source>
</reference>
<dbReference type="GO" id="GO:0003950">
    <property type="term" value="F:NAD+ poly-ADP-ribosyltransferase activity"/>
    <property type="evidence" value="ECO:0007669"/>
    <property type="project" value="InterPro"/>
</dbReference>
<dbReference type="InterPro" id="IPR012317">
    <property type="entry name" value="Poly(ADP-ribose)pol_cat_dom"/>
</dbReference>
<dbReference type="Proteomes" id="UP000828390">
    <property type="component" value="Unassembled WGS sequence"/>
</dbReference>
<proteinExistence type="predicted"/>
<dbReference type="GO" id="GO:1990404">
    <property type="term" value="F:NAD+-protein mono-ADP-ribosyltransferase activity"/>
    <property type="evidence" value="ECO:0007669"/>
    <property type="project" value="TreeGrafter"/>
</dbReference>
<dbReference type="InterPro" id="IPR051712">
    <property type="entry name" value="ARTD-AVP"/>
</dbReference>
<dbReference type="SUPFAM" id="SSF56399">
    <property type="entry name" value="ADP-ribosylation"/>
    <property type="match status" value="1"/>
</dbReference>
<dbReference type="PROSITE" id="PS51059">
    <property type="entry name" value="PARP_CATALYTIC"/>
    <property type="match status" value="1"/>
</dbReference>
<sequence length="73" mass="9009">MEPDEFVQNIRLYESEDEFMTVSLRFLQTHPNREIIMIQRIQSEFLWEHFCVKRKEMEKMNSLDGVNEMNLFH</sequence>
<organism evidence="2 3">
    <name type="scientific">Dreissena polymorpha</name>
    <name type="common">Zebra mussel</name>
    <name type="synonym">Mytilus polymorpha</name>
    <dbReference type="NCBI Taxonomy" id="45954"/>
    <lineage>
        <taxon>Eukaryota</taxon>
        <taxon>Metazoa</taxon>
        <taxon>Spiralia</taxon>
        <taxon>Lophotrochozoa</taxon>
        <taxon>Mollusca</taxon>
        <taxon>Bivalvia</taxon>
        <taxon>Autobranchia</taxon>
        <taxon>Heteroconchia</taxon>
        <taxon>Euheterodonta</taxon>
        <taxon>Imparidentia</taxon>
        <taxon>Neoheterodontei</taxon>
        <taxon>Myida</taxon>
        <taxon>Dreissenoidea</taxon>
        <taxon>Dreissenidae</taxon>
        <taxon>Dreissena</taxon>
    </lineage>
</organism>
<protein>
    <recommendedName>
        <fullName evidence="1">PARP catalytic domain-containing protein</fullName>
    </recommendedName>
</protein>
<accession>A0A9D4RP73</accession>
<evidence type="ECO:0000313" key="2">
    <source>
        <dbReference type="EMBL" id="KAH3875729.1"/>
    </source>
</evidence>
<dbReference type="EMBL" id="JAIWYP010000002">
    <property type="protein sequence ID" value="KAH3875729.1"/>
    <property type="molecule type" value="Genomic_DNA"/>
</dbReference>
<evidence type="ECO:0000313" key="3">
    <source>
        <dbReference type="Proteomes" id="UP000828390"/>
    </source>
</evidence>
<name>A0A9D4RP73_DREPO</name>